<gene>
    <name evidence="9" type="ORF">PPRIM_AZ9-3.1.T0360117</name>
</gene>
<dbReference type="PANTHER" id="PTHR30574">
    <property type="entry name" value="INNER MEMBRANE PROTEIN YEDE"/>
    <property type="match status" value="1"/>
</dbReference>
<evidence type="ECO:0000313" key="10">
    <source>
        <dbReference type="Proteomes" id="UP000688137"/>
    </source>
</evidence>
<reference evidence="9" key="1">
    <citation type="submission" date="2021-01" db="EMBL/GenBank/DDBJ databases">
        <authorList>
            <consortium name="Genoscope - CEA"/>
            <person name="William W."/>
        </authorList>
    </citation>
    <scope>NUCLEOTIDE SEQUENCE</scope>
</reference>
<name>A0A8S1LBL1_PARPR</name>
<feature type="transmembrane region" description="Helical" evidence="8">
    <location>
        <begin position="49"/>
        <end position="73"/>
    </location>
</feature>
<accession>A0A8S1LBL1</accession>
<keyword evidence="2" id="KW-0813">Transport</keyword>
<comment type="subcellular location">
    <subcellularLocation>
        <location evidence="1">Cell inner membrane</location>
        <topology evidence="1">Multi-pass membrane protein</topology>
    </subcellularLocation>
</comment>
<feature type="transmembrane region" description="Helical" evidence="8">
    <location>
        <begin position="93"/>
        <end position="115"/>
    </location>
</feature>
<comment type="caution">
    <text evidence="9">The sequence shown here is derived from an EMBL/GenBank/DDBJ whole genome shotgun (WGS) entry which is preliminary data.</text>
</comment>
<evidence type="ECO:0000256" key="6">
    <source>
        <dbReference type="ARBA" id="ARBA00022989"/>
    </source>
</evidence>
<feature type="transmembrane region" description="Helical" evidence="8">
    <location>
        <begin position="168"/>
        <end position="186"/>
    </location>
</feature>
<sequence length="337" mass="36091">MILNFKDIYLAAAGGLLIGIATSIHYLLKGRVTGFSGIFYSLITFDKNSFYWKLSLMSSVVLSSSLLFKFYGFTPILEGASPSFDPINQISKIGYIGAAIAGFLVGFGTKLGNGCTSGHGVCGLPRLSVRSMAAVASFMTFGILTATLKDQLVLEQPTKLLIDNVDMTNTLAMIISGILTLVGIIGQTKQNKKTMIDAIISSVVGLVFGAGLVVSGMAKRSKILGFLTFNKSWDPSLMFVMMGAVSLNLITFNLLEKPILSDKWDLPTNKKIDFKLILGASIFGIGWGIGGLCPGPAFSLFPQFTAQIAAVFLPCLALGQINANKFSQYLDQKSKSN</sequence>
<proteinExistence type="predicted"/>
<feature type="transmembrane region" description="Helical" evidence="8">
    <location>
        <begin position="127"/>
        <end position="148"/>
    </location>
</feature>
<dbReference type="GO" id="GO:0005886">
    <property type="term" value="C:plasma membrane"/>
    <property type="evidence" value="ECO:0007669"/>
    <property type="project" value="UniProtKB-SubCell"/>
</dbReference>
<evidence type="ECO:0000256" key="5">
    <source>
        <dbReference type="ARBA" id="ARBA00022692"/>
    </source>
</evidence>
<evidence type="ECO:0000256" key="2">
    <source>
        <dbReference type="ARBA" id="ARBA00022448"/>
    </source>
</evidence>
<protein>
    <recommendedName>
        <fullName evidence="11">YeeE/YedE family protein</fullName>
    </recommendedName>
</protein>
<keyword evidence="5 8" id="KW-0812">Transmembrane</keyword>
<evidence type="ECO:0000313" key="9">
    <source>
        <dbReference type="EMBL" id="CAD8064419.1"/>
    </source>
</evidence>
<evidence type="ECO:0000256" key="8">
    <source>
        <dbReference type="SAM" id="Phobius"/>
    </source>
</evidence>
<keyword evidence="7 8" id="KW-0472">Membrane</keyword>
<feature type="transmembrane region" description="Helical" evidence="8">
    <location>
        <begin position="304"/>
        <end position="323"/>
    </location>
</feature>
<feature type="transmembrane region" description="Helical" evidence="8">
    <location>
        <begin position="276"/>
        <end position="298"/>
    </location>
</feature>
<keyword evidence="6 8" id="KW-1133">Transmembrane helix</keyword>
<dbReference type="PANTHER" id="PTHR30574:SF1">
    <property type="entry name" value="SULPHUR TRANSPORT DOMAIN-CONTAINING PROTEIN"/>
    <property type="match status" value="1"/>
</dbReference>
<dbReference type="InterPro" id="IPR046513">
    <property type="entry name" value="DUF6691"/>
</dbReference>
<keyword evidence="3" id="KW-1003">Cell membrane</keyword>
<evidence type="ECO:0000256" key="1">
    <source>
        <dbReference type="ARBA" id="ARBA00004429"/>
    </source>
</evidence>
<dbReference type="AlphaFoldDB" id="A0A8S1LBL1"/>
<feature type="transmembrane region" description="Helical" evidence="8">
    <location>
        <begin position="6"/>
        <end position="28"/>
    </location>
</feature>
<evidence type="ECO:0000256" key="4">
    <source>
        <dbReference type="ARBA" id="ARBA00022519"/>
    </source>
</evidence>
<evidence type="ECO:0008006" key="11">
    <source>
        <dbReference type="Google" id="ProtNLM"/>
    </source>
</evidence>
<organism evidence="9 10">
    <name type="scientific">Paramecium primaurelia</name>
    <dbReference type="NCBI Taxonomy" id="5886"/>
    <lineage>
        <taxon>Eukaryota</taxon>
        <taxon>Sar</taxon>
        <taxon>Alveolata</taxon>
        <taxon>Ciliophora</taxon>
        <taxon>Intramacronucleata</taxon>
        <taxon>Oligohymenophorea</taxon>
        <taxon>Peniculida</taxon>
        <taxon>Parameciidae</taxon>
        <taxon>Paramecium</taxon>
    </lineage>
</organism>
<evidence type="ECO:0000256" key="7">
    <source>
        <dbReference type="ARBA" id="ARBA00023136"/>
    </source>
</evidence>
<feature type="transmembrane region" description="Helical" evidence="8">
    <location>
        <begin position="198"/>
        <end position="217"/>
    </location>
</feature>
<dbReference type="InterPro" id="IPR007272">
    <property type="entry name" value="Sulf_transp_TsuA/YedE"/>
</dbReference>
<dbReference type="EMBL" id="CAJJDM010000035">
    <property type="protein sequence ID" value="CAD8064419.1"/>
    <property type="molecule type" value="Genomic_DNA"/>
</dbReference>
<dbReference type="Pfam" id="PF20398">
    <property type="entry name" value="DUF6691"/>
    <property type="match status" value="1"/>
</dbReference>
<feature type="transmembrane region" description="Helical" evidence="8">
    <location>
        <begin position="237"/>
        <end position="255"/>
    </location>
</feature>
<keyword evidence="10" id="KW-1185">Reference proteome</keyword>
<dbReference type="OMA" id="VASFMTF"/>
<keyword evidence="4" id="KW-0997">Cell inner membrane</keyword>
<evidence type="ECO:0000256" key="3">
    <source>
        <dbReference type="ARBA" id="ARBA00022475"/>
    </source>
</evidence>
<dbReference type="Proteomes" id="UP000688137">
    <property type="component" value="Unassembled WGS sequence"/>
</dbReference>